<keyword evidence="6" id="KW-0654">Proteoglycan</keyword>
<dbReference type="InterPro" id="IPR001863">
    <property type="entry name" value="Glypican"/>
</dbReference>
<gene>
    <name evidence="13" type="ORF">NBR_LOCUS6162</name>
</gene>
<dbReference type="GO" id="GO:0016477">
    <property type="term" value="P:cell migration"/>
    <property type="evidence" value="ECO:0007669"/>
    <property type="project" value="TreeGrafter"/>
</dbReference>
<feature type="signal peptide" evidence="12">
    <location>
        <begin position="1"/>
        <end position="21"/>
    </location>
</feature>
<keyword evidence="7" id="KW-0472">Membrane</keyword>
<evidence type="ECO:0000256" key="5">
    <source>
        <dbReference type="ARBA" id="ARBA00022729"/>
    </source>
</evidence>
<organism evidence="15">
    <name type="scientific">Nippostrongylus brasiliensis</name>
    <name type="common">Rat hookworm</name>
    <dbReference type="NCBI Taxonomy" id="27835"/>
    <lineage>
        <taxon>Eukaryota</taxon>
        <taxon>Metazoa</taxon>
        <taxon>Ecdysozoa</taxon>
        <taxon>Nematoda</taxon>
        <taxon>Chromadorea</taxon>
        <taxon>Rhabditida</taxon>
        <taxon>Rhabditina</taxon>
        <taxon>Rhabditomorpha</taxon>
        <taxon>Strongyloidea</taxon>
        <taxon>Heligmosomidae</taxon>
        <taxon>Nippostrongylus</taxon>
    </lineage>
</organism>
<dbReference type="Pfam" id="PF01153">
    <property type="entry name" value="Glypican"/>
    <property type="match status" value="1"/>
</dbReference>
<reference evidence="13 14" key="2">
    <citation type="submission" date="2018-11" db="EMBL/GenBank/DDBJ databases">
        <authorList>
            <consortium name="Pathogen Informatics"/>
        </authorList>
    </citation>
    <scope>NUCLEOTIDE SEQUENCE [LARGE SCALE GENOMIC DNA]</scope>
</reference>
<evidence type="ECO:0000256" key="4">
    <source>
        <dbReference type="ARBA" id="ARBA00022622"/>
    </source>
</evidence>
<keyword evidence="5 12" id="KW-0732">Signal</keyword>
<evidence type="ECO:0000256" key="7">
    <source>
        <dbReference type="ARBA" id="ARBA00023136"/>
    </source>
</evidence>
<evidence type="ECO:0000256" key="12">
    <source>
        <dbReference type="SAM" id="SignalP"/>
    </source>
</evidence>
<dbReference type="EMBL" id="UYSL01019781">
    <property type="protein sequence ID" value="VDL69751.1"/>
    <property type="molecule type" value="Genomic_DNA"/>
</dbReference>
<evidence type="ECO:0000256" key="9">
    <source>
        <dbReference type="ARBA" id="ARBA00023207"/>
    </source>
</evidence>
<evidence type="ECO:0000256" key="2">
    <source>
        <dbReference type="ARBA" id="ARBA00010260"/>
    </source>
</evidence>
<protein>
    <submittedName>
        <fullName evidence="15">Glypican-6</fullName>
    </submittedName>
</protein>
<dbReference type="GO" id="GO:0090263">
    <property type="term" value="P:positive regulation of canonical Wnt signaling pathway"/>
    <property type="evidence" value="ECO:0007669"/>
    <property type="project" value="TreeGrafter"/>
</dbReference>
<dbReference type="AlphaFoldDB" id="A0A158QX30"/>
<dbReference type="WBParaSite" id="NBR_0000616101-mRNA-1">
    <property type="protein sequence ID" value="NBR_0000616101-mRNA-1"/>
    <property type="gene ID" value="NBR_0000616101"/>
</dbReference>
<keyword evidence="14" id="KW-1185">Reference proteome</keyword>
<sequence>MFSSGSFTLVQLLLTIRTVDPTIVEAPPTFIAEPLQTEVVVVISSREQAALVTQEHEPRANGAAAVRPFDATDLKICKGRNACCTKRIEDEIVKSSGNIFKSQIEDKLIVLRHLVNSNANAFRTFFYNSLNACHEQLDALFGRTYGPFYQRNSQVFDTFFNRLRAFSSPFSNVKVSQVVDRLFEEMFVIIYQLINPMQTVTVEQRRCMIEGMEEIRPFSDISKKLTIHMEKSLLLWKQFVTGLDQVHEILGSFMNVSMSEKCRINVARLWDCSLCSGEAESKPCPELCVDVMQGCLIGWAQVDQQWNSVIDSLRKISTRLRGAQNLHSVLQPLPVQLSEAVMEMQERGITVSNKVVARCYSVHDHLRVALPMEVRPHFENQRRRRDIAHRTAGERAINFGKVLDTLLDSFKDRLTTLRGWFTGLPKSLCMDSALMADDGEDCWNGSASGNYSKENGLVREGENPNCPSDLPMRGLFVDERLRLGMLAFRLQNTFRSHNYTSYQIEGSADAEDDEDYAEGSGSLSIVSLYSSESREKTSDLLPHTLSNSMQHLVHLKLSAALVLQLLWWLS</sequence>
<dbReference type="PANTHER" id="PTHR10822:SF29">
    <property type="entry name" value="DIVISION ABNORMALLY DELAYED PROTEIN"/>
    <property type="match status" value="1"/>
</dbReference>
<dbReference type="Proteomes" id="UP000271162">
    <property type="component" value="Unassembled WGS sequence"/>
</dbReference>
<dbReference type="GO" id="GO:1905475">
    <property type="term" value="P:regulation of protein localization to membrane"/>
    <property type="evidence" value="ECO:0007669"/>
    <property type="project" value="TreeGrafter"/>
</dbReference>
<comment type="similarity">
    <text evidence="2 11">Belongs to the glypican family.</text>
</comment>
<evidence type="ECO:0000256" key="11">
    <source>
        <dbReference type="RuleBase" id="RU003518"/>
    </source>
</evidence>
<keyword evidence="3" id="KW-1003">Cell membrane</keyword>
<proteinExistence type="inferred from homology"/>
<evidence type="ECO:0000256" key="6">
    <source>
        <dbReference type="ARBA" id="ARBA00022974"/>
    </source>
</evidence>
<evidence type="ECO:0000256" key="1">
    <source>
        <dbReference type="ARBA" id="ARBA00004609"/>
    </source>
</evidence>
<evidence type="ECO:0000313" key="15">
    <source>
        <dbReference type="WBParaSite" id="NBR_0000616101-mRNA-1"/>
    </source>
</evidence>
<keyword evidence="8" id="KW-0325">Glycoprotein</keyword>
<dbReference type="OMA" id="TAKSRYQ"/>
<evidence type="ECO:0000313" key="13">
    <source>
        <dbReference type="EMBL" id="VDL69751.1"/>
    </source>
</evidence>
<dbReference type="GO" id="GO:0009986">
    <property type="term" value="C:cell surface"/>
    <property type="evidence" value="ECO:0007669"/>
    <property type="project" value="TreeGrafter"/>
</dbReference>
<dbReference type="GO" id="GO:0098552">
    <property type="term" value="C:side of membrane"/>
    <property type="evidence" value="ECO:0007669"/>
    <property type="project" value="UniProtKB-KW"/>
</dbReference>
<comment type="subcellular location">
    <subcellularLocation>
        <location evidence="1">Cell membrane</location>
        <topology evidence="1">Lipid-anchor</topology>
        <topology evidence="1">GPI-anchor</topology>
    </subcellularLocation>
</comment>
<evidence type="ECO:0000256" key="3">
    <source>
        <dbReference type="ARBA" id="ARBA00022475"/>
    </source>
</evidence>
<feature type="chain" id="PRO_5043135628" evidence="12">
    <location>
        <begin position="22"/>
        <end position="570"/>
    </location>
</feature>
<keyword evidence="9" id="KW-0357">Heparan sulfate</keyword>
<reference evidence="15" key="1">
    <citation type="submission" date="2016-04" db="UniProtKB">
        <authorList>
            <consortium name="WormBaseParasite"/>
        </authorList>
    </citation>
    <scope>IDENTIFICATION</scope>
</reference>
<evidence type="ECO:0000313" key="14">
    <source>
        <dbReference type="Proteomes" id="UP000271162"/>
    </source>
</evidence>
<evidence type="ECO:0000256" key="8">
    <source>
        <dbReference type="ARBA" id="ARBA00023180"/>
    </source>
</evidence>
<accession>A0A158QX30</accession>
<keyword evidence="10" id="KW-0449">Lipoprotein</keyword>
<name>A0A158QX30_NIPBR</name>
<dbReference type="PANTHER" id="PTHR10822">
    <property type="entry name" value="GLYPICAN"/>
    <property type="match status" value="1"/>
</dbReference>
<keyword evidence="4" id="KW-0336">GPI-anchor</keyword>
<evidence type="ECO:0000256" key="10">
    <source>
        <dbReference type="ARBA" id="ARBA00023288"/>
    </source>
</evidence>
<dbReference type="STRING" id="27835.A0A158QX30"/>
<dbReference type="GO" id="GO:0005576">
    <property type="term" value="C:extracellular region"/>
    <property type="evidence" value="ECO:0007669"/>
    <property type="project" value="TreeGrafter"/>
</dbReference>
<dbReference type="GO" id="GO:0005886">
    <property type="term" value="C:plasma membrane"/>
    <property type="evidence" value="ECO:0007669"/>
    <property type="project" value="UniProtKB-SubCell"/>
</dbReference>